<dbReference type="HAMAP" id="MF_00208">
    <property type="entry name" value="MurE"/>
    <property type="match status" value="1"/>
</dbReference>
<name>A0A075HZ54_9EURY</name>
<dbReference type="EC" id="6.3.2.13" evidence="12"/>
<dbReference type="GO" id="GO:0071555">
    <property type="term" value="P:cell wall organization"/>
    <property type="evidence" value="ECO:0007669"/>
    <property type="project" value="UniProtKB-KW"/>
</dbReference>
<feature type="domain" description="Mur ligase N-terminal catalytic" evidence="9">
    <location>
        <begin position="24"/>
        <end position="97"/>
    </location>
</feature>
<dbReference type="PROSITE" id="PS01011">
    <property type="entry name" value="FOLYLPOLYGLU_SYNT_1"/>
    <property type="match status" value="1"/>
</dbReference>
<dbReference type="NCBIfam" id="TIGR01085">
    <property type="entry name" value="murE"/>
    <property type="match status" value="1"/>
</dbReference>
<proteinExistence type="inferred from homology"/>
<reference evidence="12" key="1">
    <citation type="journal article" date="2014" name="Genome Biol. Evol.">
        <title>Pangenome evidence for extensive interdomain horizontal transfer affecting lineage core and shell genes in uncultured planktonic thaumarchaeota and euryarchaeota.</title>
        <authorList>
            <person name="Deschamps P."/>
            <person name="Zivanovic Y."/>
            <person name="Moreira D."/>
            <person name="Rodriguez-Valera F."/>
            <person name="Lopez-Garcia P."/>
        </authorList>
    </citation>
    <scope>NUCLEOTIDE SEQUENCE</scope>
</reference>
<dbReference type="InterPro" id="IPR036565">
    <property type="entry name" value="Mur-like_cat_sf"/>
</dbReference>
<dbReference type="NCBIfam" id="NF001124">
    <property type="entry name" value="PRK00139.1-2"/>
    <property type="match status" value="1"/>
</dbReference>
<dbReference type="InterPro" id="IPR035911">
    <property type="entry name" value="MurE/MurF_N"/>
</dbReference>
<keyword evidence="2" id="KW-0963">Cytoplasm</keyword>
<dbReference type="GO" id="GO:0005524">
    <property type="term" value="F:ATP binding"/>
    <property type="evidence" value="ECO:0007669"/>
    <property type="project" value="UniProtKB-KW"/>
</dbReference>
<keyword evidence="8" id="KW-0961">Cell wall biogenesis/degradation</keyword>
<accession>A0A075HZ54</accession>
<dbReference type="InterPro" id="IPR005761">
    <property type="entry name" value="UDP-N-AcMur-Glu-dNH2Pim_ligase"/>
</dbReference>
<dbReference type="GO" id="GO:0004326">
    <property type="term" value="F:tetrahydrofolylpolyglutamate synthase activity"/>
    <property type="evidence" value="ECO:0007669"/>
    <property type="project" value="InterPro"/>
</dbReference>
<dbReference type="Gene3D" id="3.40.1390.10">
    <property type="entry name" value="MurE/MurF, N-terminal domain"/>
    <property type="match status" value="1"/>
</dbReference>
<dbReference type="InterPro" id="IPR036615">
    <property type="entry name" value="Mur_ligase_C_dom_sf"/>
</dbReference>
<dbReference type="PANTHER" id="PTHR23135">
    <property type="entry name" value="MUR LIGASE FAMILY MEMBER"/>
    <property type="match status" value="1"/>
</dbReference>
<dbReference type="SUPFAM" id="SSF53623">
    <property type="entry name" value="MurD-like peptide ligases, catalytic domain"/>
    <property type="match status" value="1"/>
</dbReference>
<evidence type="ECO:0000256" key="3">
    <source>
        <dbReference type="ARBA" id="ARBA00022598"/>
    </source>
</evidence>
<dbReference type="PANTHER" id="PTHR23135:SF4">
    <property type="entry name" value="UDP-N-ACETYLMURAMOYL-L-ALANYL-D-GLUTAMATE--2,6-DIAMINOPIMELATE LIGASE MURE HOMOLOG, CHLOROPLASTIC"/>
    <property type="match status" value="1"/>
</dbReference>
<dbReference type="EMBL" id="KF901176">
    <property type="protein sequence ID" value="AIF20825.1"/>
    <property type="molecule type" value="Genomic_DNA"/>
</dbReference>
<dbReference type="SUPFAM" id="SSF63418">
    <property type="entry name" value="MurE/MurF N-terminal domain"/>
    <property type="match status" value="1"/>
</dbReference>
<dbReference type="InterPro" id="IPR013221">
    <property type="entry name" value="Mur_ligase_cen"/>
</dbReference>
<evidence type="ECO:0000313" key="12">
    <source>
        <dbReference type="EMBL" id="AIF20825.1"/>
    </source>
</evidence>
<evidence type="ECO:0000259" key="9">
    <source>
        <dbReference type="Pfam" id="PF01225"/>
    </source>
</evidence>
<dbReference type="AlphaFoldDB" id="A0A075HZ54"/>
<dbReference type="Pfam" id="PF01225">
    <property type="entry name" value="Mur_ligase"/>
    <property type="match status" value="1"/>
</dbReference>
<comment type="similarity">
    <text evidence="1">Belongs to the MurCDEF family. MurE subfamily.</text>
</comment>
<organism evidence="12">
    <name type="scientific">uncultured marine group II/III euryarchaeote KM3_94_C01</name>
    <dbReference type="NCBI Taxonomy" id="1456545"/>
    <lineage>
        <taxon>Archaea</taxon>
        <taxon>Methanobacteriati</taxon>
        <taxon>Methanobacteriota</taxon>
        <taxon>environmental samples</taxon>
    </lineage>
</organism>
<keyword evidence="4" id="KW-0547">Nucleotide-binding</keyword>
<evidence type="ECO:0000256" key="4">
    <source>
        <dbReference type="ARBA" id="ARBA00022741"/>
    </source>
</evidence>
<evidence type="ECO:0000256" key="8">
    <source>
        <dbReference type="ARBA" id="ARBA00023316"/>
    </source>
</evidence>
<dbReference type="GO" id="GO:0051301">
    <property type="term" value="P:cell division"/>
    <property type="evidence" value="ECO:0007669"/>
    <property type="project" value="InterPro"/>
</dbReference>
<dbReference type="Gene3D" id="3.90.190.20">
    <property type="entry name" value="Mur ligase, C-terminal domain"/>
    <property type="match status" value="1"/>
</dbReference>
<dbReference type="InterPro" id="IPR018109">
    <property type="entry name" value="Folylpolyglutamate_synth_CS"/>
</dbReference>
<feature type="domain" description="Mur ligase central" evidence="11">
    <location>
        <begin position="109"/>
        <end position="309"/>
    </location>
</feature>
<dbReference type="NCBIfam" id="NF001126">
    <property type="entry name" value="PRK00139.1-4"/>
    <property type="match status" value="1"/>
</dbReference>
<keyword evidence="6" id="KW-0133">Cell shape</keyword>
<evidence type="ECO:0000256" key="1">
    <source>
        <dbReference type="ARBA" id="ARBA00005898"/>
    </source>
</evidence>
<evidence type="ECO:0000259" key="11">
    <source>
        <dbReference type="Pfam" id="PF08245"/>
    </source>
</evidence>
<dbReference type="InterPro" id="IPR004101">
    <property type="entry name" value="Mur_ligase_C"/>
</dbReference>
<evidence type="ECO:0000259" key="10">
    <source>
        <dbReference type="Pfam" id="PF02875"/>
    </source>
</evidence>
<sequence length="487" mass="52840">MKPTLNNLVKGIIAANGDIPSIPIKNIQLHSGNVKPGDLYIAIHGTTSDGHDYIPEALENGASAVITNGRDVGTLPVPQVKVSNPRKAASYVAAEYYGHPSRELHIVGITGTNGKTSTATLISSILNEAGCKTAQMGTLGVFAENHEQGKTLTTMDAINLQKLLRDLADDDFSHVVMEVSSHAIHQCRVADVEFDTTVFTNLTPEHLDYHGTMEDYYHAKAKLFKSLPLSTTAIINTNDEYGQRLIEESTAPVLKTSVKNNSDVHFKEVHSSLRGITGTIAAGEHEVEINSELIGDFNKENILSAVGAALAMGIPIGTIAAGINSCKVITGRMEAITSPNGAPIVIDYAHTPDAYEKVLNTIYDLAPENGRLITIFGCGGNRDAANRPIMGRLVEQFSDYFYITPDNPRFEQQLNINKEIIAGLSSENYDVFEERGAAINKALNDLKSNDVLVILGKGRETYQEIEGVRHPYSDIEIIEEFCAHNAT</sequence>
<keyword evidence="7" id="KW-0573">Peptidoglycan synthesis</keyword>
<evidence type="ECO:0000256" key="6">
    <source>
        <dbReference type="ARBA" id="ARBA00022960"/>
    </source>
</evidence>
<dbReference type="GO" id="GO:0008360">
    <property type="term" value="P:regulation of cell shape"/>
    <property type="evidence" value="ECO:0007669"/>
    <property type="project" value="UniProtKB-KW"/>
</dbReference>
<dbReference type="SUPFAM" id="SSF53244">
    <property type="entry name" value="MurD-like peptide ligases, peptide-binding domain"/>
    <property type="match status" value="1"/>
</dbReference>
<evidence type="ECO:0000256" key="5">
    <source>
        <dbReference type="ARBA" id="ARBA00022840"/>
    </source>
</evidence>
<dbReference type="Pfam" id="PF02875">
    <property type="entry name" value="Mur_ligase_C"/>
    <property type="match status" value="1"/>
</dbReference>
<dbReference type="Pfam" id="PF08245">
    <property type="entry name" value="Mur_ligase_M"/>
    <property type="match status" value="1"/>
</dbReference>
<keyword evidence="3 12" id="KW-0436">Ligase</keyword>
<dbReference type="InterPro" id="IPR000713">
    <property type="entry name" value="Mur_ligase_N"/>
</dbReference>
<keyword evidence="5" id="KW-0067">ATP-binding</keyword>
<feature type="domain" description="Mur ligase C-terminal" evidence="10">
    <location>
        <begin position="331"/>
        <end position="458"/>
    </location>
</feature>
<evidence type="ECO:0000256" key="7">
    <source>
        <dbReference type="ARBA" id="ARBA00022984"/>
    </source>
</evidence>
<dbReference type="GO" id="GO:0008765">
    <property type="term" value="F:UDP-N-acetylmuramoylalanyl-D-glutamate-2,6-diaminopimelate ligase activity"/>
    <property type="evidence" value="ECO:0007669"/>
    <property type="project" value="UniProtKB-EC"/>
</dbReference>
<protein>
    <submittedName>
        <fullName evidence="12">UDP-N-acetylmuramyl-tripeptide synthetase (MurE)</fullName>
        <ecNumber evidence="12">6.3.2.13</ecNumber>
    </submittedName>
</protein>
<gene>
    <name evidence="12" type="primary">murE</name>
</gene>
<dbReference type="GO" id="GO:0005737">
    <property type="term" value="C:cytoplasm"/>
    <property type="evidence" value="ECO:0007669"/>
    <property type="project" value="InterPro"/>
</dbReference>
<dbReference type="Gene3D" id="3.40.1190.10">
    <property type="entry name" value="Mur-like, catalytic domain"/>
    <property type="match status" value="1"/>
</dbReference>
<evidence type="ECO:0000256" key="2">
    <source>
        <dbReference type="ARBA" id="ARBA00022490"/>
    </source>
</evidence>